<evidence type="ECO:0000313" key="1">
    <source>
        <dbReference type="EMBL" id="KAI4860747.1"/>
    </source>
</evidence>
<dbReference type="Proteomes" id="UP001497700">
    <property type="component" value="Unassembled WGS sequence"/>
</dbReference>
<name>A0ACB9YNG1_9PEZI</name>
<protein>
    <submittedName>
        <fullName evidence="1">Uncharacterized protein</fullName>
    </submittedName>
</protein>
<reference evidence="1 2" key="1">
    <citation type="journal article" date="2022" name="New Phytol.">
        <title>Ecological generalism drives hyperdiversity of secondary metabolite gene clusters in xylarialean endophytes.</title>
        <authorList>
            <person name="Franco M.E.E."/>
            <person name="Wisecaver J.H."/>
            <person name="Arnold A.E."/>
            <person name="Ju Y.M."/>
            <person name="Slot J.C."/>
            <person name="Ahrendt S."/>
            <person name="Moore L.P."/>
            <person name="Eastman K.E."/>
            <person name="Scott K."/>
            <person name="Konkel Z."/>
            <person name="Mondo S.J."/>
            <person name="Kuo A."/>
            <person name="Hayes R.D."/>
            <person name="Haridas S."/>
            <person name="Andreopoulos B."/>
            <person name="Riley R."/>
            <person name="LaButti K."/>
            <person name="Pangilinan J."/>
            <person name="Lipzen A."/>
            <person name="Amirebrahimi M."/>
            <person name="Yan J."/>
            <person name="Adam C."/>
            <person name="Keymanesh K."/>
            <person name="Ng V."/>
            <person name="Louie K."/>
            <person name="Northen T."/>
            <person name="Drula E."/>
            <person name="Henrissat B."/>
            <person name="Hsieh H.M."/>
            <person name="Youens-Clark K."/>
            <person name="Lutzoni F."/>
            <person name="Miadlikowska J."/>
            <person name="Eastwood D.C."/>
            <person name="Hamelin R.C."/>
            <person name="Grigoriev I.V."/>
            <person name="U'Ren J.M."/>
        </authorList>
    </citation>
    <scope>NUCLEOTIDE SEQUENCE [LARGE SCALE GENOMIC DNA]</scope>
    <source>
        <strain evidence="1 2">CBS 119005</strain>
    </source>
</reference>
<organism evidence="1 2">
    <name type="scientific">Hypoxylon rubiginosum</name>
    <dbReference type="NCBI Taxonomy" id="110542"/>
    <lineage>
        <taxon>Eukaryota</taxon>
        <taxon>Fungi</taxon>
        <taxon>Dikarya</taxon>
        <taxon>Ascomycota</taxon>
        <taxon>Pezizomycotina</taxon>
        <taxon>Sordariomycetes</taxon>
        <taxon>Xylariomycetidae</taxon>
        <taxon>Xylariales</taxon>
        <taxon>Hypoxylaceae</taxon>
        <taxon>Hypoxylon</taxon>
    </lineage>
</organism>
<proteinExistence type="predicted"/>
<keyword evidence="2" id="KW-1185">Reference proteome</keyword>
<comment type="caution">
    <text evidence="1">The sequence shown here is derived from an EMBL/GenBank/DDBJ whole genome shotgun (WGS) entry which is preliminary data.</text>
</comment>
<sequence>MDKGPDALIDSLLTDIAFSGTRGCSVSALLKAIESFYNDARDEIHHGVEEHHGKRQKPGNANNSTTHPPDALQGRHDSGSYDTTVASKVWRWLVARTDVSVDTNRKFNHLSLDEILAFPEEEELPPSTDNAEESSNQTPTPAQDIQPTSKGRRELGGAAQKYRPRLHVSEDLQWKTLAGHGPDFKRLPLFEWKALVDIASVREQGILQGDLVRLSGQDKRSLPTRTDALAKKGYIIKQPIILRGCRSSKLWLARYSESARVNRDGLNFDKVDLSKEALTKDLGPVPFSNIWNGDKIDYIAIAQTFNAMVKAWGVMRYSDIRAKLDVENRVPQMRALAKTSRWFTGIGAVTFVAAKFSNSQRLYKDCVKFVREPTADEWKVFRTTPTAHIKVPSARLGKRGQASRSKYSNEINFSPHSQAKLKRASDKEHQNQLLNPEELTSPLWTPYKPMVNTTFEIIKRAGSGGSSNGAIVHQTLGGSYRKYIAALAAAISLENSQPPHLNHFEVTGQLNRLGKTMTYQFFATSELDSPSAGREIEDENSNQINTESEVADSPESPNAVASNHTFSQPVSSKFAPVSASMLSQLSGKVQGSRPKRGRKRKNPFLEAEPAKDADGDHGAQHNKKAKTTEPAHADAQAPENNQAAANMGSVATTTPQQPRDNSEVSAPSPHVPPLPVRPPGVYREPDNSLDPPKKKGRRRKSLVLTFKSNALKDPLFFNSMQEIRPEERGEASRQSESSQATPGDDSMTSAKVGAAQISLPPAKRGRKGVFRCDNCGNSWKNPNGLDYHLTKSRTDCNPSYIPPPPPPPPPPPKPRSILKKKGAEEDQIGVAGSSQTSDLAHNSKQHANDGGHRLPTLPSKRARPNKTIERREDNGGLSKPGSIRGSVVLQDVEAYDVIDNQRRRESSQASSIFAYDSLPQLRPTRQVLSQTVPKQLSLGREQEFLPSRGIEKEANTSAAQEIPQAKNQINVIPYVRDGESVPKERPEIGAGAGTETTRPDEQSASKKSRKSSTSTVGTIRRERVTRIIGHLLDNNDGVFPGQKSLYYALVSFWVKNYSDIEPPDWKACQTVVKNMEKAGALFQLHFCFLDENNKLQECCVLAKPKPGETNTADLVTSPKVVIIKEKMREMFPIPYIPEAFSLSEEENKLFNALASSYRDMQQSGGSRRQPQKPSMIEDIEVLQYPSHILGEAGAHVTNPKRRIEEDESVSATPAKRVRIDTTMSPPTQKPRKRSEHWDNGKLAKYIWKKKQKPDEKWDQKPACLQDFATGAWSTLPQETTSSRPEVNVILSSLQKNRHNASTSTRTGSSSRWKGRSEASKKNMDSSEATFWNYDDVDESALANMAKGVNGILMDRFVPPSVSTSFVPEYSESDDEDDVSYTQQDDTSDSSLGSSDEVDIRFTGNEMIQSTSKGSWPSLPASFFESDSSFTMVGNMPDAKWFQRENLPQSAEDVVRSFGGKLQFGCWTDPLYGKFLREVDILEKWEQSAEGSQILLYGSIAPDYIFMSLSPDVSRSNMKPTALEWPSETQYTAANIPDEIKNASPDDENAGLPEITQRGRGRPKRGPKNASRPKQQSENKPAKKPQPAVIAQMEINYKTRHLTAITVQHRGRINKPRPDEDNTGLVGETELIAAFVVIKTLLGGVDRKTDLGLILKTFPGFSHSALKRFWPRVSKERKTYIEALTAKFQSSFLKAYEAGEVAPLNYDDLESYDWKSLITWATKLETHENVNLPESRQAMEKTHSIEKIANEVTDWRETWFHSLASMYSRVEATSADPISIPLNYNAEANEDITSRARSWVRSLCVTPIKGARMPEEIRAKLLRLSGGNETEANKLLKKVVDRLTSDRVAARSKGKILGQSLRLHGVFAKQLERAPTINKFKQAAKFKARLDETFRKGEDFFLPYAANDGSIMAVLNLQANARVHLEPIGIPDIPFGFEPGNYDGRTYPKSYYHFKVKVSPTESYMFDRDLPVLQQAIRMEAPQHGPRDMIPIWVDFFGNLNMDRWITYLSMMVMALATKGPLTPETASVLMKPFVEPFEAKLIMDWVDSLGILQRYESEQSATVGEWWWLVAGKIVMNVKGDGLPQGQK</sequence>
<evidence type="ECO:0000313" key="2">
    <source>
        <dbReference type="Proteomes" id="UP001497700"/>
    </source>
</evidence>
<dbReference type="EMBL" id="MU393574">
    <property type="protein sequence ID" value="KAI4860747.1"/>
    <property type="molecule type" value="Genomic_DNA"/>
</dbReference>
<gene>
    <name evidence="1" type="ORF">F4820DRAFT_435897</name>
</gene>
<accession>A0ACB9YNG1</accession>